<feature type="domain" description="Ferritin/DPS" evidence="2">
    <location>
        <begin position="19"/>
        <end position="159"/>
    </location>
</feature>
<evidence type="ECO:0000313" key="3">
    <source>
        <dbReference type="EMBL" id="TEB44301.1"/>
    </source>
</evidence>
<dbReference type="Gene3D" id="1.20.1260.10">
    <property type="match status" value="1"/>
</dbReference>
<reference evidence="3 4" key="1">
    <citation type="journal article" date="2018" name="Syst. Appl. Microbiol.">
        <title>Flavobacterium circumlabens sp. nov. and Flavobacterium cupreum sp. nov., two psychrotrophic species isolated from Antarctic environmental samples.</title>
        <authorList>
            <person name="Kralova S."/>
            <person name="Busse H.J."/>
            <person name="Svec P."/>
            <person name="Maslanova I."/>
            <person name="Stankova E."/>
            <person name="Bartak M."/>
            <person name="Sedlacek I."/>
        </authorList>
    </citation>
    <scope>NUCLEOTIDE SEQUENCE [LARGE SCALE GENOMIC DNA]</scope>
    <source>
        <strain evidence="3 4">CCM 8828</strain>
    </source>
</reference>
<sequence>MNQMTATTSNRARIKKISNKLSSILCDEYILLTKTKNAKWNLQGIDFQDEYLFFNAQSSEIDLIIEHIEKRVHASGHYADVMLKAFLKVNRFNKRKKKINDREGCLIELLGDHENLITVLKTNTPLLETASKNSRTDDFVVTITESHEKMAWFLRSYLK</sequence>
<accession>A0A4Y7UDL1</accession>
<proteinExistence type="inferred from homology"/>
<gene>
    <name evidence="3" type="ORF">D0809_11125</name>
</gene>
<dbReference type="Pfam" id="PF00210">
    <property type="entry name" value="Ferritin"/>
    <property type="match status" value="1"/>
</dbReference>
<dbReference type="PANTHER" id="PTHR42932">
    <property type="entry name" value="GENERAL STRESS PROTEIN 20U"/>
    <property type="match status" value="1"/>
</dbReference>
<dbReference type="InterPro" id="IPR008331">
    <property type="entry name" value="Ferritin_DPS_dom"/>
</dbReference>
<dbReference type="GO" id="GO:0008199">
    <property type="term" value="F:ferric iron binding"/>
    <property type="evidence" value="ECO:0007669"/>
    <property type="project" value="InterPro"/>
</dbReference>
<evidence type="ECO:0000313" key="4">
    <source>
        <dbReference type="Proteomes" id="UP000298340"/>
    </source>
</evidence>
<dbReference type="SUPFAM" id="SSF47240">
    <property type="entry name" value="Ferritin-like"/>
    <property type="match status" value="1"/>
</dbReference>
<evidence type="ECO:0000259" key="2">
    <source>
        <dbReference type="Pfam" id="PF00210"/>
    </source>
</evidence>
<dbReference type="AlphaFoldDB" id="A0A4Y7UDL1"/>
<dbReference type="InterPro" id="IPR009078">
    <property type="entry name" value="Ferritin-like_SF"/>
</dbReference>
<dbReference type="EMBL" id="QWDN01000003">
    <property type="protein sequence ID" value="TEB44301.1"/>
    <property type="molecule type" value="Genomic_DNA"/>
</dbReference>
<dbReference type="PANTHER" id="PTHR42932:SF3">
    <property type="entry name" value="DNA PROTECTION DURING STARVATION PROTEIN"/>
    <property type="match status" value="1"/>
</dbReference>
<comment type="similarity">
    <text evidence="1">Belongs to the Dps family.</text>
</comment>
<protein>
    <submittedName>
        <fullName evidence="3">DNA starvation/stationary phase protection protein</fullName>
    </submittedName>
</protein>
<comment type="caution">
    <text evidence="3">The sequence shown here is derived from an EMBL/GenBank/DDBJ whole genome shotgun (WGS) entry which is preliminary data.</text>
</comment>
<dbReference type="Proteomes" id="UP000298340">
    <property type="component" value="Unassembled WGS sequence"/>
</dbReference>
<name>A0A4Y7UDL1_9FLAO</name>
<organism evidence="3 4">
    <name type="scientific">Flavobacterium circumlabens</name>
    <dbReference type="NCBI Taxonomy" id="2133765"/>
    <lineage>
        <taxon>Bacteria</taxon>
        <taxon>Pseudomonadati</taxon>
        <taxon>Bacteroidota</taxon>
        <taxon>Flavobacteriia</taxon>
        <taxon>Flavobacteriales</taxon>
        <taxon>Flavobacteriaceae</taxon>
        <taxon>Flavobacterium</taxon>
    </lineage>
</organism>
<dbReference type="InterPro" id="IPR002177">
    <property type="entry name" value="DPS_DNA-bd"/>
</dbReference>
<dbReference type="InterPro" id="IPR012347">
    <property type="entry name" value="Ferritin-like"/>
</dbReference>
<evidence type="ECO:0000256" key="1">
    <source>
        <dbReference type="ARBA" id="ARBA00009497"/>
    </source>
</evidence>